<dbReference type="InterPro" id="IPR016024">
    <property type="entry name" value="ARM-type_fold"/>
</dbReference>
<dbReference type="AlphaFoldDB" id="A0A6A7G2A3"/>
<evidence type="ECO:0000256" key="10">
    <source>
        <dbReference type="RuleBase" id="RU366037"/>
    </source>
</evidence>
<dbReference type="GO" id="GO:0031267">
    <property type="term" value="F:small GTPase binding"/>
    <property type="evidence" value="ECO:0007669"/>
    <property type="project" value="InterPro"/>
</dbReference>
<comment type="function">
    <text evidence="10">tRNA nucleus export receptor which facilitates tRNA translocation across the nuclear pore complex.</text>
</comment>
<dbReference type="SUPFAM" id="SSF48371">
    <property type="entry name" value="ARM repeat"/>
    <property type="match status" value="1"/>
</dbReference>
<dbReference type="PANTHER" id="PTHR15952">
    <property type="entry name" value="EXPORTIN-T/LOS1"/>
    <property type="match status" value="1"/>
</dbReference>
<organism evidence="13">
    <name type="scientific">Hirondellea gigas</name>
    <dbReference type="NCBI Taxonomy" id="1518452"/>
    <lineage>
        <taxon>Eukaryota</taxon>
        <taxon>Metazoa</taxon>
        <taxon>Ecdysozoa</taxon>
        <taxon>Arthropoda</taxon>
        <taxon>Crustacea</taxon>
        <taxon>Multicrustacea</taxon>
        <taxon>Malacostraca</taxon>
        <taxon>Eumalacostraca</taxon>
        <taxon>Peracarida</taxon>
        <taxon>Amphipoda</taxon>
        <taxon>Amphilochidea</taxon>
        <taxon>Lysianassida</taxon>
        <taxon>Lysianassidira</taxon>
        <taxon>Lysianassoidea</taxon>
        <taxon>Lysianassidae</taxon>
        <taxon>Hirondellea</taxon>
    </lineage>
</organism>
<dbReference type="PANTHER" id="PTHR15952:SF11">
    <property type="entry name" value="EXPORTIN-T"/>
    <property type="match status" value="1"/>
</dbReference>
<dbReference type="GO" id="GO:0000049">
    <property type="term" value="F:tRNA binding"/>
    <property type="evidence" value="ECO:0007669"/>
    <property type="project" value="UniProtKB-UniRule"/>
</dbReference>
<dbReference type="EMBL" id="IACT01005736">
    <property type="protein sequence ID" value="LAC24881.1"/>
    <property type="molecule type" value="mRNA"/>
</dbReference>
<keyword evidence="7 10" id="KW-0539">Nucleus</keyword>
<protein>
    <recommendedName>
        <fullName evidence="2 10">Exportin-T</fullName>
    </recommendedName>
    <alternativeName>
        <fullName evidence="8 10">Exportin(tRNA)</fullName>
    </alternativeName>
    <alternativeName>
        <fullName evidence="9 10">tRNA exportin</fullName>
    </alternativeName>
</protein>
<evidence type="ECO:0000256" key="9">
    <source>
        <dbReference type="ARBA" id="ARBA00032199"/>
    </source>
</evidence>
<evidence type="ECO:0000259" key="11">
    <source>
        <dbReference type="Pfam" id="PF08389"/>
    </source>
</evidence>
<evidence type="ECO:0000256" key="1">
    <source>
        <dbReference type="ARBA" id="ARBA00004496"/>
    </source>
</evidence>
<dbReference type="InterPro" id="IPR013598">
    <property type="entry name" value="Exportin-1/Importin-b-like"/>
</dbReference>
<proteinExistence type="evidence at transcript level"/>
<dbReference type="GO" id="GO:0016363">
    <property type="term" value="C:nuclear matrix"/>
    <property type="evidence" value="ECO:0007669"/>
    <property type="project" value="TreeGrafter"/>
</dbReference>
<evidence type="ECO:0000256" key="7">
    <source>
        <dbReference type="ARBA" id="ARBA00023242"/>
    </source>
</evidence>
<dbReference type="GO" id="GO:0005643">
    <property type="term" value="C:nuclear pore"/>
    <property type="evidence" value="ECO:0007669"/>
    <property type="project" value="TreeGrafter"/>
</dbReference>
<name>A0A6A7G2A3_9CRUS</name>
<dbReference type="Pfam" id="PF19282">
    <property type="entry name" value="Exportin-T"/>
    <property type="match status" value="2"/>
</dbReference>
<evidence type="ECO:0000313" key="13">
    <source>
        <dbReference type="EMBL" id="LAC24881.1"/>
    </source>
</evidence>
<reference evidence="13" key="1">
    <citation type="submission" date="2017-11" db="EMBL/GenBank/DDBJ databases">
        <title>The sensing device of the deep-sea amphipod.</title>
        <authorList>
            <person name="Kobayashi H."/>
            <person name="Nagahama T."/>
            <person name="Arai W."/>
            <person name="Sasagawa Y."/>
            <person name="Umeda M."/>
            <person name="Hayashi T."/>
            <person name="Nikaido I."/>
            <person name="Watanabe H."/>
            <person name="Oguri K."/>
            <person name="Kitazato H."/>
            <person name="Fujioka K."/>
            <person name="Kido Y."/>
            <person name="Takami H."/>
        </authorList>
    </citation>
    <scope>NUCLEOTIDE SEQUENCE</scope>
    <source>
        <tissue evidence="13">Whole body</tissue>
    </source>
</reference>
<keyword evidence="6 10" id="KW-0694">RNA-binding</keyword>
<evidence type="ECO:0000256" key="8">
    <source>
        <dbReference type="ARBA" id="ARBA00029784"/>
    </source>
</evidence>
<evidence type="ECO:0000256" key="4">
    <source>
        <dbReference type="ARBA" id="ARBA00022490"/>
    </source>
</evidence>
<evidence type="ECO:0000256" key="3">
    <source>
        <dbReference type="ARBA" id="ARBA00022448"/>
    </source>
</evidence>
<evidence type="ECO:0000256" key="6">
    <source>
        <dbReference type="ARBA" id="ARBA00022884"/>
    </source>
</evidence>
<dbReference type="InterPro" id="IPR045546">
    <property type="entry name" value="Exportin-T_C"/>
</dbReference>
<feature type="domain" description="Exportin-T C-terminal" evidence="12">
    <location>
        <begin position="393"/>
        <end position="769"/>
    </location>
</feature>
<dbReference type="Pfam" id="PF08389">
    <property type="entry name" value="Xpo1"/>
    <property type="match status" value="1"/>
</dbReference>
<dbReference type="InterPro" id="IPR011989">
    <property type="entry name" value="ARM-like"/>
</dbReference>
<keyword evidence="4 10" id="KW-0963">Cytoplasm</keyword>
<feature type="domain" description="Exportin-1/Importin-beta-like" evidence="11">
    <location>
        <begin position="98"/>
        <end position="248"/>
    </location>
</feature>
<dbReference type="Gene3D" id="1.25.10.10">
    <property type="entry name" value="Leucine-rich Repeat Variant"/>
    <property type="match status" value="1"/>
</dbReference>
<keyword evidence="5 10" id="KW-0820">tRNA-binding</keyword>
<accession>A0A6A7G2A3</accession>
<feature type="domain" description="Exportin-T C-terminal" evidence="12">
    <location>
        <begin position="804"/>
        <end position="971"/>
    </location>
</feature>
<sequence>MEQFERAILLSLDHKASVEDRGRVVAYLESLNHQESSWKLAIKVLESTQRSEVAFSAWNLLSHFVENHWDIVSDSNRSAIRNWVLEYVRKTVSDSSLPNNISNKISTLLVILCKLDYPERWSSFFVDLISLLQFGPQAFDTFFRVLNYFDEDLIAFDDRRSQKEVLQITKIKDYMRQSGTLVQLVEVWYKVLEQFHTTQPEIASMCLHTISHYLGWMNVSLVLNEQFVSLFLRYLSNPKLQIAAVKCIRAFIHRRISIEEHFELFKRFNILEVISKIDINNSNNEPLLIAISDLISAIGSTLIVCCQESSDNDKSEYSIWLSQTFSLSNSLGKHQNFRVSHEILDFLSKYVHFIFSLKKRENIDLLSIFREMFSVVFTTIRFPNSYNPFEIGEFEEEFDQHRIKANNLFKTLLESAENHTIALLNEYLSGLIAQIDQTHYSHVEVALHLISLIGTHLRISAIREDFKNRKSFYLTIELLMDSTILRCDHQSVSILYFNIVSKFGELFASHNRQSLGQILACFLDSRGVQHSNSIVRSKSCYYLLKLVEQLSSKMRNELSQFANQIIDCIHFVFMCYIKQKDVDYTSEDFLNVCQLIGCLTKRELIGNEKSHEVMSACIHPMQSQMSVMVEQKEFWTSNNAEFSGNRVADICNGIANLAKYLPKDADILFLFLQSLRTIIGILSLIPSHENLRSSTLVLIHHLLPNLGKQIFSTLPKVFDIYLNSVNSSNVTKVLQFIHRLISHFGNDIFELMDILLLKIISAIFSCFEEFSVSPPNGHIENGHILNGIDRIIPDSAVSQLKLGHLNLLRQYYLFISTISRSDLIRIFVSERNVPHLKEIFQSLVKGSSQTPDLSVNLVCFEIFRRIVRFWEHFDKVSGFYEAFTTFVVDSSFQSLQQKHINPDDAASNRLFREIAQLHIDMHQMFLKRGFIDFLSLRLCERVSFDSKQSQKYCQIAVNAETNTLKKILRDICRVYYDQSQKIEESQEQQQHSQSPNR</sequence>
<dbReference type="InterPro" id="IPR040017">
    <property type="entry name" value="XPOT"/>
</dbReference>
<comment type="similarity">
    <text evidence="10">Belongs to the exportin family.</text>
</comment>
<evidence type="ECO:0000256" key="5">
    <source>
        <dbReference type="ARBA" id="ARBA00022555"/>
    </source>
</evidence>
<dbReference type="GO" id="GO:0005737">
    <property type="term" value="C:cytoplasm"/>
    <property type="evidence" value="ECO:0007669"/>
    <property type="project" value="UniProtKB-SubCell"/>
</dbReference>
<evidence type="ECO:0000259" key="12">
    <source>
        <dbReference type="Pfam" id="PF19282"/>
    </source>
</evidence>
<dbReference type="GO" id="GO:0071528">
    <property type="term" value="P:tRNA re-export from nucleus"/>
    <property type="evidence" value="ECO:0007669"/>
    <property type="project" value="UniProtKB-UniRule"/>
</dbReference>
<evidence type="ECO:0000256" key="2">
    <source>
        <dbReference type="ARBA" id="ARBA00018928"/>
    </source>
</evidence>
<keyword evidence="3 10" id="KW-0813">Transport</keyword>
<comment type="subcellular location">
    <subcellularLocation>
        <location evidence="1 10">Cytoplasm</location>
    </subcellularLocation>
    <subcellularLocation>
        <location evidence="10">Nucleus</location>
    </subcellularLocation>
    <text evidence="10">Shuttles between the nucleus and the cytoplasm.</text>
</comment>